<dbReference type="AlphaFoldDB" id="A0AAW9RYQ0"/>
<dbReference type="GO" id="GO:0003677">
    <property type="term" value="F:DNA binding"/>
    <property type="evidence" value="ECO:0007669"/>
    <property type="project" value="UniProtKB-KW"/>
</dbReference>
<dbReference type="SUPFAM" id="SSF46785">
    <property type="entry name" value="Winged helix' DNA-binding domain"/>
    <property type="match status" value="1"/>
</dbReference>
<dbReference type="PIRSF" id="PIRSF019455">
    <property type="entry name" value="CopR_AtkY"/>
    <property type="match status" value="1"/>
</dbReference>
<evidence type="ECO:0000256" key="3">
    <source>
        <dbReference type="ARBA" id="ARBA00023125"/>
    </source>
</evidence>
<evidence type="ECO:0000256" key="4">
    <source>
        <dbReference type="ARBA" id="ARBA00023163"/>
    </source>
</evidence>
<sequence length="128" mass="14610">MADLPKPTEAELEILQILWEKEPCTVRQVNEVLSQKKKTGYTTTLKFMQIMLEKGLLKREEAGRSHIYSSAVAEADTQQRLLDRFVNQVFKGSASKLVMQALGNKKSSKDELEQIRKLLDEIDNADNE</sequence>
<evidence type="ECO:0000256" key="2">
    <source>
        <dbReference type="ARBA" id="ARBA00023015"/>
    </source>
</evidence>
<reference evidence="5 6" key="1">
    <citation type="submission" date="2024-04" db="EMBL/GenBank/DDBJ databases">
        <title>Novel genus in family Flammeovirgaceae.</title>
        <authorList>
            <person name="Nguyen T.H."/>
            <person name="Vuong T.Q."/>
            <person name="Le H."/>
            <person name="Kim S.-G."/>
        </authorList>
    </citation>
    <scope>NUCLEOTIDE SEQUENCE [LARGE SCALE GENOMIC DNA]</scope>
    <source>
        <strain evidence="5 6">JCM 23209</strain>
    </source>
</reference>
<dbReference type="RefSeq" id="WP_346820922.1">
    <property type="nucleotide sequence ID" value="NZ_JBDKWZ010000004.1"/>
</dbReference>
<dbReference type="Gene3D" id="1.10.10.10">
    <property type="entry name" value="Winged helix-like DNA-binding domain superfamily/Winged helix DNA-binding domain"/>
    <property type="match status" value="1"/>
</dbReference>
<keyword evidence="6" id="KW-1185">Reference proteome</keyword>
<dbReference type="InterPro" id="IPR036390">
    <property type="entry name" value="WH_DNA-bd_sf"/>
</dbReference>
<accession>A0AAW9RYQ0</accession>
<organism evidence="5 6">
    <name type="scientific">Rapidithrix thailandica</name>
    <dbReference type="NCBI Taxonomy" id="413964"/>
    <lineage>
        <taxon>Bacteria</taxon>
        <taxon>Pseudomonadati</taxon>
        <taxon>Bacteroidota</taxon>
        <taxon>Cytophagia</taxon>
        <taxon>Cytophagales</taxon>
        <taxon>Flammeovirgaceae</taxon>
        <taxon>Rapidithrix</taxon>
    </lineage>
</organism>
<dbReference type="Proteomes" id="UP001403385">
    <property type="component" value="Unassembled WGS sequence"/>
</dbReference>
<gene>
    <name evidence="5" type="ORF">AAG747_09475</name>
</gene>
<dbReference type="InterPro" id="IPR036388">
    <property type="entry name" value="WH-like_DNA-bd_sf"/>
</dbReference>
<evidence type="ECO:0000256" key="1">
    <source>
        <dbReference type="ARBA" id="ARBA00011046"/>
    </source>
</evidence>
<keyword evidence="4" id="KW-0804">Transcription</keyword>
<dbReference type="Gene3D" id="1.10.4040.10">
    <property type="entry name" value="Penicillinase repressor domain"/>
    <property type="match status" value="1"/>
</dbReference>
<dbReference type="InterPro" id="IPR005650">
    <property type="entry name" value="BlaI_family"/>
</dbReference>
<evidence type="ECO:0000313" key="5">
    <source>
        <dbReference type="EMBL" id="MEN7548140.1"/>
    </source>
</evidence>
<dbReference type="Pfam" id="PF03965">
    <property type="entry name" value="Penicillinase_R"/>
    <property type="match status" value="1"/>
</dbReference>
<evidence type="ECO:0000313" key="6">
    <source>
        <dbReference type="Proteomes" id="UP001403385"/>
    </source>
</evidence>
<comment type="caution">
    <text evidence="5">The sequence shown here is derived from an EMBL/GenBank/DDBJ whole genome shotgun (WGS) entry which is preliminary data.</text>
</comment>
<dbReference type="EMBL" id="JBDKWZ010000004">
    <property type="protein sequence ID" value="MEN7548140.1"/>
    <property type="molecule type" value="Genomic_DNA"/>
</dbReference>
<protein>
    <submittedName>
        <fullName evidence="5">BlaI/MecI/CopY family transcriptional regulator</fullName>
    </submittedName>
</protein>
<proteinExistence type="inferred from homology"/>
<keyword evidence="2" id="KW-0805">Transcription regulation</keyword>
<keyword evidence="3" id="KW-0238">DNA-binding</keyword>
<name>A0AAW9RYQ0_9BACT</name>
<dbReference type="GO" id="GO:0045892">
    <property type="term" value="P:negative regulation of DNA-templated transcription"/>
    <property type="evidence" value="ECO:0007669"/>
    <property type="project" value="InterPro"/>
</dbReference>
<comment type="similarity">
    <text evidence="1">Belongs to the BlaI transcriptional regulatory family.</text>
</comment>